<dbReference type="RefSeq" id="WP_394312151.1">
    <property type="nucleotide sequence ID" value="NZ_JASKMA010000033.1"/>
</dbReference>
<dbReference type="EMBL" id="JASKMA010000033">
    <property type="protein sequence ID" value="MDT6987688.1"/>
    <property type="molecule type" value="Genomic_DNA"/>
</dbReference>
<organism evidence="1 2">
    <name type="scientific">Streptomyces lusitanus</name>
    <dbReference type="NCBI Taxonomy" id="68232"/>
    <lineage>
        <taxon>Bacteria</taxon>
        <taxon>Bacillati</taxon>
        <taxon>Actinomycetota</taxon>
        <taxon>Actinomycetes</taxon>
        <taxon>Kitasatosporales</taxon>
        <taxon>Streptomycetaceae</taxon>
        <taxon>Streptomyces</taxon>
    </lineage>
</organism>
<comment type="caution">
    <text evidence="1">The sequence shown here is derived from an EMBL/GenBank/DDBJ whole genome shotgun (WGS) entry which is preliminary data.</text>
</comment>
<reference evidence="1 2" key="1">
    <citation type="submission" date="2023-05" db="EMBL/GenBank/DDBJ databases">
        <title>Streptomyces fuscus sp. nov., a brown-black pigment producing actinomyces isolated from dry sand of Sea duck farm.</title>
        <authorList>
            <person name="Xie J."/>
            <person name="Shen N."/>
        </authorList>
    </citation>
    <scope>NUCLEOTIDE SEQUENCE [LARGE SCALE GENOMIC DNA]</scope>
    <source>
        <strain evidence="1 2">CGMCC 4.1745</strain>
    </source>
</reference>
<gene>
    <name evidence="1" type="ORF">QNO04_30020</name>
</gene>
<name>A0ABU3K0G0_9ACTN</name>
<keyword evidence="2" id="KW-1185">Reference proteome</keyword>
<protein>
    <submittedName>
        <fullName evidence="1">Uncharacterized protein</fullName>
    </submittedName>
</protein>
<proteinExistence type="predicted"/>
<dbReference type="Proteomes" id="UP001249760">
    <property type="component" value="Unassembled WGS sequence"/>
</dbReference>
<evidence type="ECO:0000313" key="1">
    <source>
        <dbReference type="EMBL" id="MDT6987688.1"/>
    </source>
</evidence>
<sequence>MIGTPASFGFATRNGRTRADNAPEAMMSLVANMAVPMGLIPATTEGQRTDQLPCVVPE</sequence>
<evidence type="ECO:0000313" key="2">
    <source>
        <dbReference type="Proteomes" id="UP001249760"/>
    </source>
</evidence>
<accession>A0ABU3K0G0</accession>